<comment type="caution">
    <text evidence="1">The sequence shown here is derived from an EMBL/GenBank/DDBJ whole genome shotgun (WGS) entry which is preliminary data.</text>
</comment>
<gene>
    <name evidence="1" type="ORF">EV182_007769</name>
</gene>
<sequence length="174" mass="19204">MMAREPMEIVGGNTFPEKHLLLELSEEVLSQLERTAINSDSNASLSNTQQQQQVTSSAQQLVLRGRPDDTAVLCTPDGGAHFVCRVHTSNSLYIIRREPEIANPSPDSGQDQRGGDNDAVGRVWAIQSCLDSVLELSPARLKLVDRVLEVLRLDERGEYRGPDFESPPKLGPKE</sequence>
<protein>
    <submittedName>
        <fullName evidence="1">Uncharacterized protein</fullName>
    </submittedName>
</protein>
<dbReference type="Proteomes" id="UP001145114">
    <property type="component" value="Unassembled WGS sequence"/>
</dbReference>
<dbReference type="EMBL" id="JAMZIH010003728">
    <property type="protein sequence ID" value="KAJ1676642.1"/>
    <property type="molecule type" value="Genomic_DNA"/>
</dbReference>
<keyword evidence="2" id="KW-1185">Reference proteome</keyword>
<proteinExistence type="predicted"/>
<reference evidence="1" key="1">
    <citation type="submission" date="2022-06" db="EMBL/GenBank/DDBJ databases">
        <title>Phylogenomic reconstructions and comparative analyses of Kickxellomycotina fungi.</title>
        <authorList>
            <person name="Reynolds N.K."/>
            <person name="Stajich J.E."/>
            <person name="Barry K."/>
            <person name="Grigoriev I.V."/>
            <person name="Crous P."/>
            <person name="Smith M.E."/>
        </authorList>
    </citation>
    <scope>NUCLEOTIDE SEQUENCE</scope>
    <source>
        <strain evidence="1">RSA 2271</strain>
    </source>
</reference>
<evidence type="ECO:0000313" key="1">
    <source>
        <dbReference type="EMBL" id="KAJ1676642.1"/>
    </source>
</evidence>
<feature type="non-terminal residue" evidence="1">
    <location>
        <position position="174"/>
    </location>
</feature>
<organism evidence="1 2">
    <name type="scientific">Spiromyces aspiralis</name>
    <dbReference type="NCBI Taxonomy" id="68401"/>
    <lineage>
        <taxon>Eukaryota</taxon>
        <taxon>Fungi</taxon>
        <taxon>Fungi incertae sedis</taxon>
        <taxon>Zoopagomycota</taxon>
        <taxon>Kickxellomycotina</taxon>
        <taxon>Kickxellomycetes</taxon>
        <taxon>Kickxellales</taxon>
        <taxon>Kickxellaceae</taxon>
        <taxon>Spiromyces</taxon>
    </lineage>
</organism>
<accession>A0ACC1HJK8</accession>
<evidence type="ECO:0000313" key="2">
    <source>
        <dbReference type="Proteomes" id="UP001145114"/>
    </source>
</evidence>
<name>A0ACC1HJK8_9FUNG</name>